<dbReference type="InterPro" id="IPR025532">
    <property type="entry name" value="G6P_1-epimerase"/>
</dbReference>
<dbReference type="InterPro" id="IPR008183">
    <property type="entry name" value="Aldose_1/G6P_1-epimerase"/>
</dbReference>
<evidence type="ECO:0000256" key="1">
    <source>
        <dbReference type="ARBA" id="ARBA00001096"/>
    </source>
</evidence>
<feature type="active site" evidence="5">
    <location>
        <position position="273"/>
    </location>
</feature>
<dbReference type="EMBL" id="PEBK01000011">
    <property type="protein sequence ID" value="PJM74532.1"/>
    <property type="molecule type" value="Genomic_DNA"/>
</dbReference>
<accession>A0A2M9HCL7</accession>
<comment type="similarity">
    <text evidence="2 4">Belongs to the glucose-6-phosphate 1-epimerase family.</text>
</comment>
<dbReference type="InterPro" id="IPR014718">
    <property type="entry name" value="GH-type_carb-bd"/>
</dbReference>
<dbReference type="PANTHER" id="PTHR11122:SF13">
    <property type="entry name" value="GLUCOSE-6-PHOSPHATE 1-EPIMERASE"/>
    <property type="match status" value="1"/>
</dbReference>
<organism evidence="6 7">
    <name type="scientific">Bifidobacterium simiarum</name>
    <dbReference type="NCBI Taxonomy" id="2045441"/>
    <lineage>
        <taxon>Bacteria</taxon>
        <taxon>Bacillati</taxon>
        <taxon>Actinomycetota</taxon>
        <taxon>Actinomycetes</taxon>
        <taxon>Bifidobacteriales</taxon>
        <taxon>Bifidobacteriaceae</taxon>
        <taxon>Bifidobacterium</taxon>
    </lineage>
</organism>
<dbReference type="Pfam" id="PF01263">
    <property type="entry name" value="Aldose_epim"/>
    <property type="match status" value="1"/>
</dbReference>
<sequence>MSDQFIIRTLDGEGGSATISDYGAHVLRWAPAGQPDVVWQPSAVYLSEGTAIRGGVPIVFPWFNSGYDPEPDGTDNGRTASRTPKHGFARTSFWHRDESASAIDGDGNAVARYTLDSTEADEATLAQFVGNPHPRFHAVYEVRSGSTLTMAFTVTNDGNAPFSYETALHTYLHVGDVEHVEVTGLDGTEYLDTTVSGFPVCAQHGPIRFDGSMVDRIYLSDHEIEVHDERLDRTIVATSHGANTTVVWNPGESAGNAIGDLADGEWRGFVCVEAAANRANLITLNPGESHTIAQTLSVLQKL</sequence>
<dbReference type="EC" id="5.1.3.15" evidence="4"/>
<evidence type="ECO:0000313" key="6">
    <source>
        <dbReference type="EMBL" id="PJM74532.1"/>
    </source>
</evidence>
<comment type="caution">
    <text evidence="6">The sequence shown here is derived from an EMBL/GenBank/DDBJ whole genome shotgun (WGS) entry which is preliminary data.</text>
</comment>
<gene>
    <name evidence="6" type="ORF">CSQ87_09605</name>
</gene>
<reference evidence="6 7" key="1">
    <citation type="submission" date="2017-10" db="EMBL/GenBank/DDBJ databases">
        <title>Draft genome sequences of strains TRE 1, TRE 9, TRE H and TRI 7, isolated from tamarins, belonging to four potential novel Bifidobacterium species.</title>
        <authorList>
            <person name="Mattarelli P."/>
            <person name="Modesto M."/>
            <person name="Puglisi E."/>
            <person name="Morelli L."/>
            <person name="Spezio C."/>
            <person name="Bonetti A."/>
            <person name="Sandri C."/>
        </authorList>
    </citation>
    <scope>NUCLEOTIDE SEQUENCE [LARGE SCALE GENOMIC DNA]</scope>
    <source>
        <strain evidence="7">TRI7</strain>
    </source>
</reference>
<evidence type="ECO:0000256" key="5">
    <source>
        <dbReference type="PIRSR" id="PIRSR016020-1"/>
    </source>
</evidence>
<evidence type="ECO:0000256" key="2">
    <source>
        <dbReference type="ARBA" id="ARBA00005866"/>
    </source>
</evidence>
<dbReference type="RefSeq" id="WP_100513661.1">
    <property type="nucleotide sequence ID" value="NZ_PEBK01000011.1"/>
</dbReference>
<dbReference type="Gene3D" id="2.70.98.10">
    <property type="match status" value="1"/>
</dbReference>
<feature type="active site" evidence="5">
    <location>
        <position position="169"/>
    </location>
</feature>
<keyword evidence="7" id="KW-1185">Reference proteome</keyword>
<evidence type="ECO:0000256" key="4">
    <source>
        <dbReference type="PIRNR" id="PIRNR016020"/>
    </source>
</evidence>
<proteinExistence type="inferred from homology"/>
<dbReference type="PANTHER" id="PTHR11122">
    <property type="entry name" value="APOSPORY-ASSOCIATED PROTEIN C-RELATED"/>
    <property type="match status" value="1"/>
</dbReference>
<name>A0A2M9HCL7_9BIFI</name>
<dbReference type="PIRSF" id="PIRSF016020">
    <property type="entry name" value="PHexose_mutarotase"/>
    <property type="match status" value="1"/>
</dbReference>
<dbReference type="GO" id="GO:0047938">
    <property type="term" value="F:glucose-6-phosphate 1-epimerase activity"/>
    <property type="evidence" value="ECO:0007669"/>
    <property type="project" value="UniProtKB-UniRule"/>
</dbReference>
<evidence type="ECO:0000313" key="7">
    <source>
        <dbReference type="Proteomes" id="UP000231451"/>
    </source>
</evidence>
<dbReference type="CDD" id="cd09020">
    <property type="entry name" value="D-hex-6-P-epi_like"/>
    <property type="match status" value="1"/>
</dbReference>
<keyword evidence="3 4" id="KW-0413">Isomerase</keyword>
<dbReference type="InterPro" id="IPR011013">
    <property type="entry name" value="Gal_mutarotase_sf_dom"/>
</dbReference>
<dbReference type="Proteomes" id="UP000231451">
    <property type="component" value="Unassembled WGS sequence"/>
</dbReference>
<dbReference type="GO" id="GO:0005975">
    <property type="term" value="P:carbohydrate metabolic process"/>
    <property type="evidence" value="ECO:0007669"/>
    <property type="project" value="InterPro"/>
</dbReference>
<evidence type="ECO:0000256" key="3">
    <source>
        <dbReference type="ARBA" id="ARBA00023235"/>
    </source>
</evidence>
<dbReference type="GO" id="GO:0030246">
    <property type="term" value="F:carbohydrate binding"/>
    <property type="evidence" value="ECO:0007669"/>
    <property type="project" value="UniProtKB-UniRule"/>
</dbReference>
<comment type="catalytic activity">
    <reaction evidence="1">
        <text>alpha-D-glucose 6-phosphate = beta-D-glucose 6-phosphate</text>
        <dbReference type="Rhea" id="RHEA:16249"/>
        <dbReference type="ChEBI" id="CHEBI:58225"/>
        <dbReference type="ChEBI" id="CHEBI:58247"/>
        <dbReference type="EC" id="5.1.3.15"/>
    </reaction>
</comment>
<dbReference type="OrthoDB" id="9790727at2"/>
<dbReference type="AlphaFoldDB" id="A0A2M9HCL7"/>
<dbReference type="SUPFAM" id="SSF74650">
    <property type="entry name" value="Galactose mutarotase-like"/>
    <property type="match status" value="1"/>
</dbReference>
<protein>
    <recommendedName>
        <fullName evidence="4">Putative glucose-6-phosphate 1-epimerase</fullName>
        <ecNumber evidence="4">5.1.3.15</ecNumber>
    </recommendedName>
</protein>